<dbReference type="Proteomes" id="UP000042054">
    <property type="component" value="Unassembled WGS sequence"/>
</dbReference>
<evidence type="ECO:0000313" key="3">
    <source>
        <dbReference type="EMBL" id="CQI95695.1"/>
    </source>
</evidence>
<keyword evidence="1" id="KW-1133">Transmembrane helix</keyword>
<keyword evidence="4" id="KW-1185">Reference proteome</keyword>
<dbReference type="KEGG" id="yro:CH64_1727"/>
<evidence type="ECO:0000313" key="5">
    <source>
        <dbReference type="Proteomes" id="UP000042054"/>
    </source>
</evidence>
<organism evidence="3 5">
    <name type="scientific">Yersinia rohdei</name>
    <dbReference type="NCBI Taxonomy" id="29485"/>
    <lineage>
        <taxon>Bacteria</taxon>
        <taxon>Pseudomonadati</taxon>
        <taxon>Pseudomonadota</taxon>
        <taxon>Gammaproteobacteria</taxon>
        <taxon>Enterobacterales</taxon>
        <taxon>Yersiniaceae</taxon>
        <taxon>Yersinia</taxon>
    </lineage>
</organism>
<evidence type="ECO:0000313" key="4">
    <source>
        <dbReference type="Proteomes" id="UP000031914"/>
    </source>
</evidence>
<reference evidence="2 4" key="1">
    <citation type="journal article" date="2015" name="Genome Announc.">
        <title>Thirty-Two Complete Genome Assemblies of Nine Yersinia Species, Including Y. pestis, Y. pseudotuberculosis, and Y. enterocolitica.</title>
        <authorList>
            <person name="Johnson S.L."/>
            <person name="Daligault H.E."/>
            <person name="Davenport K.W."/>
            <person name="Jaissle J."/>
            <person name="Frey K.G."/>
            <person name="Ladner J.T."/>
            <person name="Broomall S.M."/>
            <person name="Bishop-Lilly K.A."/>
            <person name="Bruce D.C."/>
            <person name="Coyne S.R."/>
            <person name="Gibbons H.S."/>
            <person name="Lo C.C."/>
            <person name="Munk A.C."/>
            <person name="Rosenzweig C.N."/>
            <person name="Koroleva G.I."/>
            <person name="Palacios G.F."/>
            <person name="Redden C.L."/>
            <person name="Xu Y."/>
            <person name="Minogue T.D."/>
            <person name="Chain P.S."/>
        </authorList>
    </citation>
    <scope>NUCLEOTIDE SEQUENCE [LARGE SCALE GENOMIC DNA]</scope>
    <source>
        <strain evidence="2 4">YRA</strain>
    </source>
</reference>
<gene>
    <name evidence="2" type="ORF">CH64_1727</name>
    <name evidence="3" type="ORF">ERS008555_03450</name>
</gene>
<proteinExistence type="predicted"/>
<dbReference type="EMBL" id="CTKE01000021">
    <property type="protein sequence ID" value="CQI95695.1"/>
    <property type="molecule type" value="Genomic_DNA"/>
</dbReference>
<sequence>MSIENSILRFFYYNWFKCFLIFLMFLLTCFSILFSLESNLLIKEYDELKTKITHHSSIAEKLTLKHTPVSHSDPKESIVNGLMIVFNEYDVNSEILFLAQDVVFVKVESIELIRFLDVIFILCNDETIVISNVNIHFNQEQDYVSAEITILPSQGI</sequence>
<evidence type="ECO:0000313" key="2">
    <source>
        <dbReference type="EMBL" id="AJJ11131.1"/>
    </source>
</evidence>
<dbReference type="Proteomes" id="UP000031914">
    <property type="component" value="Chromosome"/>
</dbReference>
<reference evidence="3 5" key="2">
    <citation type="submission" date="2015-03" db="EMBL/GenBank/DDBJ databases">
        <authorList>
            <person name="Murphy D."/>
        </authorList>
    </citation>
    <scope>NUCLEOTIDE SEQUENCE [LARGE SCALE GENOMIC DNA]</scope>
    <source>
        <strain evidence="3 5">68/02</strain>
    </source>
</reference>
<dbReference type="AlphaFoldDB" id="A0A0U1HWS8"/>
<keyword evidence="1" id="KW-0812">Transmembrane</keyword>
<protein>
    <submittedName>
        <fullName evidence="3">Uncharacterized protein</fullName>
    </submittedName>
</protein>
<name>A0A0U1HWS8_YERRO</name>
<accession>A0A0U1HWS8</accession>
<feature type="transmembrane region" description="Helical" evidence="1">
    <location>
        <begin position="12"/>
        <end position="36"/>
    </location>
</feature>
<keyword evidence="1" id="KW-0472">Membrane</keyword>
<dbReference type="STRING" id="29485.CH64_1727"/>
<evidence type="ECO:0000256" key="1">
    <source>
        <dbReference type="SAM" id="Phobius"/>
    </source>
</evidence>
<dbReference type="EMBL" id="CP009787">
    <property type="protein sequence ID" value="AJJ11131.1"/>
    <property type="molecule type" value="Genomic_DNA"/>
</dbReference>